<name>A0A014P6Z7_9HYPO</name>
<accession>A0A014P6Z7</accession>
<organism evidence="1 2">
    <name type="scientific">Metarhizium robertsii</name>
    <dbReference type="NCBI Taxonomy" id="568076"/>
    <lineage>
        <taxon>Eukaryota</taxon>
        <taxon>Fungi</taxon>
        <taxon>Dikarya</taxon>
        <taxon>Ascomycota</taxon>
        <taxon>Pezizomycotina</taxon>
        <taxon>Sordariomycetes</taxon>
        <taxon>Hypocreomycetidae</taxon>
        <taxon>Hypocreales</taxon>
        <taxon>Clavicipitaceae</taxon>
        <taxon>Metarhizium</taxon>
    </lineage>
</organism>
<comment type="caution">
    <text evidence="1">The sequence shown here is derived from an EMBL/GenBank/DDBJ whole genome shotgun (WGS) entry which is preliminary data.</text>
</comment>
<dbReference type="HOGENOM" id="CLU_1008610_0_0_1"/>
<evidence type="ECO:0000313" key="1">
    <source>
        <dbReference type="EMBL" id="EXU98559.1"/>
    </source>
</evidence>
<protein>
    <submittedName>
        <fullName evidence="1">Uncharacterized protein</fullName>
    </submittedName>
</protein>
<sequence length="276" mass="30379">MPEQPTKADLCPPFNGNMTACKEAATACWEKDKFSTKETMIKCVHARAPKRPTESKLAARADLPTEAELCAPFNNIRHHCMAATRACYEKDRRLMSSKKALIKCVQAAAAAAAAAAAERPTDEELCAPFNGDIQTCGEVRAVCAYRGKLARKAMIKCVHDIVAERPKEAELCPLFDKLGGRNFCIEARDRCLLKYYTKVEILQCAHDIAAAAAIANQITDEELCLPFNGDKGACRIERINCIKRGKLTRKAMIKCVHDGAGKLTAEEFDDSPIWSL</sequence>
<gene>
    <name evidence="1" type="ORF">X797_008273</name>
</gene>
<evidence type="ECO:0000313" key="2">
    <source>
        <dbReference type="Proteomes" id="UP000030151"/>
    </source>
</evidence>
<dbReference type="EMBL" id="JELW01000025">
    <property type="protein sequence ID" value="EXU98559.1"/>
    <property type="molecule type" value="Genomic_DNA"/>
</dbReference>
<dbReference type="OrthoDB" id="10602895at2759"/>
<dbReference type="Proteomes" id="UP000030151">
    <property type="component" value="Unassembled WGS sequence"/>
</dbReference>
<dbReference type="AlphaFoldDB" id="A0A014P6Z7"/>
<proteinExistence type="predicted"/>
<reference evidence="1 2" key="1">
    <citation type="submission" date="2014-02" db="EMBL/GenBank/DDBJ databases">
        <title>The genome sequence of the entomopathogenic fungus Metarhizium robertsii ARSEF 2575.</title>
        <authorList>
            <person name="Giuliano Garisto Donzelli B."/>
            <person name="Roe B.A."/>
            <person name="Macmil S.L."/>
            <person name="Krasnoff S.B."/>
            <person name="Gibson D.M."/>
        </authorList>
    </citation>
    <scope>NUCLEOTIDE SEQUENCE [LARGE SCALE GENOMIC DNA]</scope>
    <source>
        <strain evidence="1 2">ARSEF 2575</strain>
    </source>
</reference>